<dbReference type="RefSeq" id="WP_066879506.1">
    <property type="nucleotide sequence ID" value="NZ_LNQB01000102.1"/>
</dbReference>
<evidence type="ECO:0000313" key="3">
    <source>
        <dbReference type="Proteomes" id="UP000078507"/>
    </source>
</evidence>
<dbReference type="AlphaFoldDB" id="A0A178XG60"/>
<protein>
    <submittedName>
        <fullName evidence="2">Uncharacterized protein</fullName>
    </submittedName>
</protein>
<feature type="chain" id="PRO_5008096816" evidence="1">
    <location>
        <begin position="28"/>
        <end position="120"/>
    </location>
</feature>
<comment type="caution">
    <text evidence="2">The sequence shown here is derived from an EMBL/GenBank/DDBJ whole genome shotgun (WGS) entry which is preliminary data.</text>
</comment>
<evidence type="ECO:0000313" key="2">
    <source>
        <dbReference type="EMBL" id="OAP34237.1"/>
    </source>
</evidence>
<reference evidence="2 3" key="1">
    <citation type="submission" date="2015-11" db="EMBL/GenBank/DDBJ databases">
        <title>Ensifer anhuiense sp. nov., an effective nitrogen fixation bacterium with Glycine soja.</title>
        <authorList>
            <person name="Yan H."/>
            <person name="Chen W."/>
        </authorList>
    </citation>
    <scope>NUCLEOTIDE SEQUENCE [LARGE SCALE GENOMIC DNA]</scope>
    <source>
        <strain evidence="2 3">LMG 7837</strain>
    </source>
</reference>
<keyword evidence="1" id="KW-0732">Signal</keyword>
<accession>A0A178XG60</accession>
<feature type="signal peptide" evidence="1">
    <location>
        <begin position="1"/>
        <end position="27"/>
    </location>
</feature>
<dbReference type="EMBL" id="LNQB01000102">
    <property type="protein sequence ID" value="OAP34237.1"/>
    <property type="molecule type" value="Genomic_DNA"/>
</dbReference>
<dbReference type="OrthoDB" id="8419968at2"/>
<evidence type="ECO:0000256" key="1">
    <source>
        <dbReference type="SAM" id="SignalP"/>
    </source>
</evidence>
<dbReference type="STRING" id="36856.ATB98_23245"/>
<dbReference type="Proteomes" id="UP000078507">
    <property type="component" value="Unassembled WGS sequence"/>
</dbReference>
<keyword evidence="3" id="KW-1185">Reference proteome</keyword>
<name>A0A178XG60_SINSA</name>
<proteinExistence type="predicted"/>
<sequence length="120" mass="12634">MNVSMRTTFVAFVLSSALAGVAGSAFANGYYPGIDPHHPPGTQNRGAMLVPMVEDPYYVDTMPTGSIYVDPAPTGSVYVQPAPRTILLSPSGAREHYTGEYQGGGQGDYYQGIVPPAPVP</sequence>
<organism evidence="2 3">
    <name type="scientific">Sinorhizobium saheli</name>
    <dbReference type="NCBI Taxonomy" id="36856"/>
    <lineage>
        <taxon>Bacteria</taxon>
        <taxon>Pseudomonadati</taxon>
        <taxon>Pseudomonadota</taxon>
        <taxon>Alphaproteobacteria</taxon>
        <taxon>Hyphomicrobiales</taxon>
        <taxon>Rhizobiaceae</taxon>
        <taxon>Sinorhizobium/Ensifer group</taxon>
        <taxon>Sinorhizobium</taxon>
    </lineage>
</organism>
<gene>
    <name evidence="2" type="ORF">ATB98_23245</name>
</gene>